<dbReference type="PATRIC" id="fig|1235795.3.peg.3686"/>
<dbReference type="Pfam" id="PF05598">
    <property type="entry name" value="DUF772"/>
    <property type="match status" value="1"/>
</dbReference>
<dbReference type="Proteomes" id="UP000019598">
    <property type="component" value="Unassembled WGS sequence"/>
</dbReference>
<sequence>MEIVIVETTIQNEGLNSVRIEFFMPLKNPFFEVVHMLKTHNNQLTLWDALLLEPLRILPEELAAIDELLDNPAFLKPFVDAHPSRRGRPTVAAETYLRLMYLKHRYNLGYETLVQEVSDSLTWRRFCRIDLDAKVPDSTTLIKARKRYGETMTEELNESLLHALKEKQVLRTRKLRTDTTVIESDIHHPTDATLLQDGVRVMNRLMKQVQKVASHAAQGFEDKSREVKTKILSIAKLLRRRTQQSWEETMPSPIR</sequence>
<reference evidence="2 3" key="1">
    <citation type="submission" date="2013-04" db="EMBL/GenBank/DDBJ databases">
        <title>The Genome Sequence of Paenibacillus barengoltzii G22.</title>
        <authorList>
            <consortium name="The Broad Institute Genomics Platform"/>
            <consortium name="The Broad Institute Genome Sequencing Center for Infectious Disease"/>
            <person name="Earl A."/>
            <person name="Xavier R."/>
            <person name="Elson C."/>
            <person name="Duck W."/>
            <person name="Walker B."/>
            <person name="Young S."/>
            <person name="Zeng Q."/>
            <person name="Gargeya S."/>
            <person name="Fitzgerald M."/>
            <person name="Haas B."/>
            <person name="Abouelleil A."/>
            <person name="Allen A.W."/>
            <person name="Alvarado L."/>
            <person name="Arachchi H.M."/>
            <person name="Berlin A.M."/>
            <person name="Chapman S.B."/>
            <person name="Gainer-Dewar J."/>
            <person name="Goldberg J."/>
            <person name="Griggs A."/>
            <person name="Gujja S."/>
            <person name="Hansen M."/>
            <person name="Howarth C."/>
            <person name="Imamovic A."/>
            <person name="Ireland A."/>
            <person name="Larimer J."/>
            <person name="McCowan C."/>
            <person name="Murphy C."/>
            <person name="Pearson M."/>
            <person name="Poon T.W."/>
            <person name="Priest M."/>
            <person name="Roberts A."/>
            <person name="Saif S."/>
            <person name="Shea T."/>
            <person name="Sisk P."/>
            <person name="Sykes S."/>
            <person name="Wortman J."/>
            <person name="Nusbaum C."/>
            <person name="Birren B."/>
        </authorList>
    </citation>
    <scope>NUCLEOTIDE SEQUENCE [LARGE SCALE GENOMIC DNA]</scope>
    <source>
        <strain evidence="2 3">G22</strain>
    </source>
</reference>
<dbReference type="PANTHER" id="PTHR33803">
    <property type="entry name" value="IS1478 TRANSPOSASE"/>
    <property type="match status" value="1"/>
</dbReference>
<feature type="domain" description="Transposase InsH N-terminal" evidence="1">
    <location>
        <begin position="60"/>
        <end position="147"/>
    </location>
</feature>
<evidence type="ECO:0000313" key="3">
    <source>
        <dbReference type="Proteomes" id="UP000019598"/>
    </source>
</evidence>
<dbReference type="PANTHER" id="PTHR33803:SF3">
    <property type="entry name" value="BLL1974 PROTEIN"/>
    <property type="match status" value="1"/>
</dbReference>
<organism evidence="2 3">
    <name type="scientific">Paenibacillus barengoltzii G22</name>
    <dbReference type="NCBI Taxonomy" id="1235795"/>
    <lineage>
        <taxon>Bacteria</taxon>
        <taxon>Bacillati</taxon>
        <taxon>Bacillota</taxon>
        <taxon>Bacilli</taxon>
        <taxon>Bacillales</taxon>
        <taxon>Paenibacillaceae</taxon>
        <taxon>Paenibacillus</taxon>
    </lineage>
</organism>
<comment type="caution">
    <text evidence="2">The sequence shown here is derived from an EMBL/GenBank/DDBJ whole genome shotgun (WGS) entry which is preliminary data.</text>
</comment>
<dbReference type="STRING" id="1235795.C812_03724"/>
<dbReference type="EMBL" id="ASSZ01000034">
    <property type="protein sequence ID" value="EOS54093.1"/>
    <property type="molecule type" value="Genomic_DNA"/>
</dbReference>
<gene>
    <name evidence="2" type="ORF">C812_03724</name>
</gene>
<dbReference type="HOGENOM" id="CLU_1068814_0_0_9"/>
<evidence type="ECO:0000313" key="2">
    <source>
        <dbReference type="EMBL" id="EOS54093.1"/>
    </source>
</evidence>
<dbReference type="InterPro" id="IPR008490">
    <property type="entry name" value="Transposase_InsH_N"/>
</dbReference>
<evidence type="ECO:0000259" key="1">
    <source>
        <dbReference type="Pfam" id="PF05598"/>
    </source>
</evidence>
<protein>
    <recommendedName>
        <fullName evidence="1">Transposase InsH N-terminal domain-containing protein</fullName>
    </recommendedName>
</protein>
<name>R9L694_9BACL</name>
<proteinExistence type="predicted"/>
<accession>R9L694</accession>
<dbReference type="AlphaFoldDB" id="R9L694"/>